<dbReference type="PANTHER" id="PTHR19918:SF61">
    <property type="entry name" value="PROTEIN FIZZY-RELATED 2"/>
    <property type="match status" value="1"/>
</dbReference>
<organism evidence="4 5">
    <name type="scientific">Brassica carinata</name>
    <name type="common">Ethiopian mustard</name>
    <name type="synonym">Abyssinian cabbage</name>
    <dbReference type="NCBI Taxonomy" id="52824"/>
    <lineage>
        <taxon>Eukaryota</taxon>
        <taxon>Viridiplantae</taxon>
        <taxon>Streptophyta</taxon>
        <taxon>Embryophyta</taxon>
        <taxon>Tracheophyta</taxon>
        <taxon>Spermatophyta</taxon>
        <taxon>Magnoliopsida</taxon>
        <taxon>eudicotyledons</taxon>
        <taxon>Gunneridae</taxon>
        <taxon>Pentapetalae</taxon>
        <taxon>rosids</taxon>
        <taxon>malvids</taxon>
        <taxon>Brassicales</taxon>
        <taxon>Brassicaceae</taxon>
        <taxon>Brassiceae</taxon>
        <taxon>Brassica</taxon>
    </lineage>
</organism>
<proteinExistence type="predicted"/>
<dbReference type="GO" id="GO:1905786">
    <property type="term" value="P:positive regulation of anaphase-promoting complex-dependent catabolic process"/>
    <property type="evidence" value="ECO:0007669"/>
    <property type="project" value="TreeGrafter"/>
</dbReference>
<dbReference type="GO" id="GO:1990757">
    <property type="term" value="F:ubiquitin ligase activator activity"/>
    <property type="evidence" value="ECO:0007669"/>
    <property type="project" value="TreeGrafter"/>
</dbReference>
<gene>
    <name evidence="4" type="ORF">Bca52824_023624</name>
</gene>
<dbReference type="Proteomes" id="UP000886595">
    <property type="component" value="Unassembled WGS sequence"/>
</dbReference>
<keyword evidence="1 3" id="KW-0853">WD repeat</keyword>
<reference evidence="4 5" key="1">
    <citation type="submission" date="2020-02" db="EMBL/GenBank/DDBJ databases">
        <authorList>
            <person name="Ma Q."/>
            <person name="Huang Y."/>
            <person name="Song X."/>
            <person name="Pei D."/>
        </authorList>
    </citation>
    <scope>NUCLEOTIDE SEQUENCE [LARGE SCALE GENOMIC DNA]</scope>
    <source>
        <strain evidence="4">Sxm20200214</strain>
        <tissue evidence="4">Leaf</tissue>
    </source>
</reference>
<dbReference type="PANTHER" id="PTHR19918">
    <property type="entry name" value="CELL DIVISION CYCLE 20 CDC20 FIZZY -RELATED"/>
    <property type="match status" value="1"/>
</dbReference>
<dbReference type="GO" id="GO:0031145">
    <property type="term" value="P:anaphase-promoting complex-dependent catabolic process"/>
    <property type="evidence" value="ECO:0007669"/>
    <property type="project" value="TreeGrafter"/>
</dbReference>
<dbReference type="InterPro" id="IPR036322">
    <property type="entry name" value="WD40_repeat_dom_sf"/>
</dbReference>
<dbReference type="GO" id="GO:0005680">
    <property type="term" value="C:anaphase-promoting complex"/>
    <property type="evidence" value="ECO:0007669"/>
    <property type="project" value="TreeGrafter"/>
</dbReference>
<dbReference type="InterPro" id="IPR019775">
    <property type="entry name" value="WD40_repeat_CS"/>
</dbReference>
<dbReference type="PROSITE" id="PS00678">
    <property type="entry name" value="WD_REPEATS_1"/>
    <property type="match status" value="1"/>
</dbReference>
<dbReference type="OrthoDB" id="10263272at2759"/>
<dbReference type="PROSITE" id="PS50082">
    <property type="entry name" value="WD_REPEATS_2"/>
    <property type="match status" value="1"/>
</dbReference>
<dbReference type="AlphaFoldDB" id="A0A8X8AUN0"/>
<dbReference type="EMBL" id="JAAMPC010000005">
    <property type="protein sequence ID" value="KAG2312067.1"/>
    <property type="molecule type" value="Genomic_DNA"/>
</dbReference>
<dbReference type="Gene3D" id="2.130.10.10">
    <property type="entry name" value="YVTN repeat-like/Quinoprotein amine dehydrogenase"/>
    <property type="match status" value="1"/>
</dbReference>
<dbReference type="SUPFAM" id="SSF50978">
    <property type="entry name" value="WD40 repeat-like"/>
    <property type="match status" value="1"/>
</dbReference>
<feature type="repeat" description="WD" evidence="3">
    <location>
        <begin position="34"/>
        <end position="57"/>
    </location>
</feature>
<name>A0A8X8AUN0_BRACI</name>
<evidence type="ECO:0000313" key="5">
    <source>
        <dbReference type="Proteomes" id="UP000886595"/>
    </source>
</evidence>
<comment type="caution">
    <text evidence="4">The sequence shown here is derived from an EMBL/GenBank/DDBJ whole genome shotgun (WGS) entry which is preliminary data.</text>
</comment>
<dbReference type="GO" id="GO:0010997">
    <property type="term" value="F:anaphase-promoting complex binding"/>
    <property type="evidence" value="ECO:0007669"/>
    <property type="project" value="InterPro"/>
</dbReference>
<evidence type="ECO:0000256" key="2">
    <source>
        <dbReference type="ARBA" id="ARBA00022737"/>
    </source>
</evidence>
<dbReference type="InterPro" id="IPR015943">
    <property type="entry name" value="WD40/YVTN_repeat-like_dom_sf"/>
</dbReference>
<keyword evidence="5" id="KW-1185">Reference proteome</keyword>
<dbReference type="InterPro" id="IPR001680">
    <property type="entry name" value="WD40_rpt"/>
</dbReference>
<evidence type="ECO:0000256" key="3">
    <source>
        <dbReference type="PROSITE-ProRule" id="PRU00221"/>
    </source>
</evidence>
<evidence type="ECO:0000313" key="4">
    <source>
        <dbReference type="EMBL" id="KAG2312067.1"/>
    </source>
</evidence>
<dbReference type="InterPro" id="IPR033010">
    <property type="entry name" value="Cdc20/Fizzy"/>
</dbReference>
<keyword evidence="2" id="KW-0677">Repeat</keyword>
<sequence length="158" mass="17893">MELTLASKFLLSYTGNTYHLKIATLTCHTYRVYLAVSPDGQTIVTGAGDETSRFWNVFLSMKAQNKSLRLGENIMHRTVSGSYRPTRFASVPKNNSNKKSIETPSEALMSSTLYEVEEEIVGVHVKSGLYEVGRRRFQPSRSFAGSRISYYLYRDDDT</sequence>
<protein>
    <submittedName>
        <fullName evidence="4">Uncharacterized protein</fullName>
    </submittedName>
</protein>
<evidence type="ECO:0000256" key="1">
    <source>
        <dbReference type="ARBA" id="ARBA00022574"/>
    </source>
</evidence>
<accession>A0A8X8AUN0</accession>